<dbReference type="Proteomes" id="UP000268696">
    <property type="component" value="Chromosome"/>
</dbReference>
<evidence type="ECO:0000313" key="2">
    <source>
        <dbReference type="Proteomes" id="UP000268696"/>
    </source>
</evidence>
<dbReference type="EMBL" id="CP027754">
    <property type="protein sequence ID" value="AZE54597.1"/>
    <property type="molecule type" value="Genomic_DNA"/>
</dbReference>
<gene>
    <name evidence="1" type="ORF">C4K03_2442</name>
</gene>
<name>A0A3G7U5K0_9PSED</name>
<sequence>MIYKSKRDLRVIVEGMLYRMRTGCPRRDLPKALVIEPDMEWAFIDGSHAKTHQHSAGTTSENDEAIG</sequence>
<protein>
    <submittedName>
        <fullName evidence="1">Mobile element protein</fullName>
    </submittedName>
</protein>
<proteinExistence type="predicted"/>
<organism evidence="1 2">
    <name type="scientific">Pseudomonas synxantha</name>
    <dbReference type="NCBI Taxonomy" id="47883"/>
    <lineage>
        <taxon>Bacteria</taxon>
        <taxon>Pseudomonadati</taxon>
        <taxon>Pseudomonadota</taxon>
        <taxon>Gammaproteobacteria</taxon>
        <taxon>Pseudomonadales</taxon>
        <taxon>Pseudomonadaceae</taxon>
        <taxon>Pseudomonas</taxon>
    </lineage>
</organism>
<dbReference type="AlphaFoldDB" id="A0A3G7U5K0"/>
<reference evidence="1 2" key="1">
    <citation type="submission" date="2018-03" db="EMBL/GenBank/DDBJ databases">
        <title>Diversity of phytobeneficial traits revealed by whole-genome analysis of worldwide-isolated phenazine-producing Pseudomonas spp.</title>
        <authorList>
            <person name="Biessy A."/>
            <person name="Novinscak A."/>
            <person name="Blom J."/>
            <person name="Leger G."/>
            <person name="Thomashow L.S."/>
            <person name="Cazorla F.M."/>
            <person name="Josic D."/>
            <person name="Filion M."/>
        </authorList>
    </citation>
    <scope>NUCLEOTIDE SEQUENCE [LARGE SCALE GENOMIC DNA]</scope>
    <source>
        <strain evidence="1 2">30B</strain>
    </source>
</reference>
<accession>A0A3G7U5K0</accession>
<evidence type="ECO:0000313" key="1">
    <source>
        <dbReference type="EMBL" id="AZE54597.1"/>
    </source>
</evidence>